<dbReference type="Proteomes" id="UP000275719">
    <property type="component" value="Unassembled WGS sequence"/>
</dbReference>
<dbReference type="PANTHER" id="PTHR30371">
    <property type="entry name" value="SEC-INDEPENDENT PROTEIN TRANSLOCASE PROTEIN TATC"/>
    <property type="match status" value="1"/>
</dbReference>
<proteinExistence type="inferred from homology"/>
<dbReference type="GO" id="GO:0043953">
    <property type="term" value="P:protein transport by the Tat complex"/>
    <property type="evidence" value="ECO:0007669"/>
    <property type="project" value="UniProtKB-UniRule"/>
</dbReference>
<comment type="function">
    <text evidence="5">Part of the twin-arginine translocation (Tat) system that transports large folded proteins containing a characteristic twin-arginine motif in their signal peptide across membranes.</text>
</comment>
<evidence type="ECO:0000313" key="6">
    <source>
        <dbReference type="EMBL" id="RRJ87662.1"/>
    </source>
</evidence>
<dbReference type="Pfam" id="PF00902">
    <property type="entry name" value="TatC"/>
    <property type="match status" value="1"/>
</dbReference>
<accession>A0A3P3VXX6</accession>
<keyword evidence="2 5" id="KW-0812">Transmembrane</keyword>
<sequence length="262" mass="30317">MNRKSIIKNLVDLRFFIFKSLIGVLISTILSLIFYRFIFEEIIFAPVNKNFITYKIYCQLVSSFRIDTTLCIEKFNFILQNRTMEGQLSVLIYTSITFGFILSFPWIIFQLLTYIKEKFSASKSINLKFQVLNISLLFIVGVIFGYYIIVPLSISFLTNVQISSIIKNQIDIGSYISLLRSTIIATGVIFNLPILVYYLNKLGIVNHDLLKHYRRYAYVIILIASAIITPPDVLSLILLVIPLFCLYEISTYLCKFNRTVNI</sequence>
<comment type="subunit">
    <text evidence="5">Forms a complex with TatA.</text>
</comment>
<evidence type="ECO:0000256" key="2">
    <source>
        <dbReference type="ARBA" id="ARBA00022692"/>
    </source>
</evidence>
<evidence type="ECO:0000256" key="5">
    <source>
        <dbReference type="HAMAP-Rule" id="MF_00902"/>
    </source>
</evidence>
<protein>
    <recommendedName>
        <fullName evidence="5">Sec-independent protein translocase protein TatC</fullName>
    </recommendedName>
</protein>
<keyword evidence="3 5" id="KW-1133">Transmembrane helix</keyword>
<dbReference type="EMBL" id="RQVQ01000051">
    <property type="protein sequence ID" value="RRJ87662.1"/>
    <property type="molecule type" value="Genomic_DNA"/>
</dbReference>
<comment type="subcellular location">
    <subcellularLocation>
        <location evidence="5">Cell membrane</location>
        <topology evidence="5">Multi-pass membrane protein</topology>
    </subcellularLocation>
    <subcellularLocation>
        <location evidence="1">Membrane</location>
        <topology evidence="1">Multi-pass membrane protein</topology>
    </subcellularLocation>
</comment>
<organism evidence="6 7">
    <name type="scientific">Paenimyroides tangerinum</name>
    <dbReference type="NCBI Taxonomy" id="2488728"/>
    <lineage>
        <taxon>Bacteria</taxon>
        <taxon>Pseudomonadati</taxon>
        <taxon>Bacteroidota</taxon>
        <taxon>Flavobacteriia</taxon>
        <taxon>Flavobacteriales</taxon>
        <taxon>Flavobacteriaceae</taxon>
        <taxon>Paenimyroides</taxon>
    </lineage>
</organism>
<keyword evidence="5" id="KW-0813">Transport</keyword>
<keyword evidence="5" id="KW-1003">Cell membrane</keyword>
<keyword evidence="5" id="KW-0811">Translocation</keyword>
<dbReference type="PANTHER" id="PTHR30371:SF0">
    <property type="entry name" value="SEC-INDEPENDENT PROTEIN TRANSLOCASE PROTEIN TATC, CHLOROPLASTIC-RELATED"/>
    <property type="match status" value="1"/>
</dbReference>
<dbReference type="OrthoDB" id="9777044at2"/>
<evidence type="ECO:0000256" key="3">
    <source>
        <dbReference type="ARBA" id="ARBA00022989"/>
    </source>
</evidence>
<gene>
    <name evidence="5" type="primary">tatC</name>
    <name evidence="6" type="ORF">EG240_14845</name>
</gene>
<keyword evidence="7" id="KW-1185">Reference proteome</keyword>
<feature type="transmembrane region" description="Helical" evidence="5">
    <location>
        <begin position="90"/>
        <end position="115"/>
    </location>
</feature>
<dbReference type="GO" id="GO:0065002">
    <property type="term" value="P:intracellular protein transmembrane transport"/>
    <property type="evidence" value="ECO:0007669"/>
    <property type="project" value="TreeGrafter"/>
</dbReference>
<dbReference type="AlphaFoldDB" id="A0A3P3VXX6"/>
<dbReference type="GO" id="GO:0033281">
    <property type="term" value="C:TAT protein transport complex"/>
    <property type="evidence" value="ECO:0007669"/>
    <property type="project" value="UniProtKB-UniRule"/>
</dbReference>
<comment type="caution">
    <text evidence="6">The sequence shown here is derived from an EMBL/GenBank/DDBJ whole genome shotgun (WGS) entry which is preliminary data.</text>
</comment>
<reference evidence="6 7" key="1">
    <citation type="submission" date="2018-11" db="EMBL/GenBank/DDBJ databases">
        <title>Flavobacterium sp. nov., YIM 102701-2 draft genome.</title>
        <authorList>
            <person name="Li G."/>
            <person name="Jiang Y."/>
        </authorList>
    </citation>
    <scope>NUCLEOTIDE SEQUENCE [LARGE SCALE GENOMIC DNA]</scope>
    <source>
        <strain evidence="6 7">YIM 102701-2</strain>
    </source>
</reference>
<dbReference type="RefSeq" id="WP_125020139.1">
    <property type="nucleotide sequence ID" value="NZ_RQVQ01000051.1"/>
</dbReference>
<feature type="transmembrane region" description="Helical" evidence="5">
    <location>
        <begin position="21"/>
        <end position="39"/>
    </location>
</feature>
<evidence type="ECO:0000313" key="7">
    <source>
        <dbReference type="Proteomes" id="UP000275719"/>
    </source>
</evidence>
<feature type="transmembrane region" description="Helical" evidence="5">
    <location>
        <begin position="136"/>
        <end position="158"/>
    </location>
</feature>
<dbReference type="PRINTS" id="PR01840">
    <property type="entry name" value="TATCFAMILY"/>
</dbReference>
<dbReference type="HAMAP" id="MF_00902">
    <property type="entry name" value="TatC"/>
    <property type="match status" value="1"/>
</dbReference>
<evidence type="ECO:0000256" key="1">
    <source>
        <dbReference type="ARBA" id="ARBA00004141"/>
    </source>
</evidence>
<keyword evidence="4 5" id="KW-0472">Membrane</keyword>
<name>A0A3P3VXX6_9FLAO</name>
<feature type="transmembrane region" description="Helical" evidence="5">
    <location>
        <begin position="178"/>
        <end position="200"/>
    </location>
</feature>
<comment type="similarity">
    <text evidence="5">Belongs to the TatC family.</text>
</comment>
<comment type="caution">
    <text evidence="5">Lacks conserved residue(s) required for the propagation of feature annotation.</text>
</comment>
<dbReference type="InterPro" id="IPR002033">
    <property type="entry name" value="TatC"/>
</dbReference>
<dbReference type="GO" id="GO:0009977">
    <property type="term" value="F:proton motive force dependent protein transmembrane transporter activity"/>
    <property type="evidence" value="ECO:0007669"/>
    <property type="project" value="TreeGrafter"/>
</dbReference>
<evidence type="ECO:0000256" key="4">
    <source>
        <dbReference type="ARBA" id="ARBA00023136"/>
    </source>
</evidence>
<keyword evidence="5" id="KW-0653">Protein transport</keyword>